<dbReference type="SUPFAM" id="SSF51430">
    <property type="entry name" value="NAD(P)-linked oxidoreductase"/>
    <property type="match status" value="1"/>
</dbReference>
<evidence type="ECO:0000256" key="3">
    <source>
        <dbReference type="PIRSR" id="PIRSR000097-1"/>
    </source>
</evidence>
<dbReference type="PROSITE" id="PS00062">
    <property type="entry name" value="ALDOKETO_REDUCTASE_2"/>
    <property type="match status" value="1"/>
</dbReference>
<feature type="site" description="Lowers pKa of active site Tyr" evidence="5">
    <location>
        <position position="82"/>
    </location>
</feature>
<dbReference type="Proteomes" id="UP000695562">
    <property type="component" value="Unassembled WGS sequence"/>
</dbReference>
<dbReference type="PANTHER" id="PTHR43827:SF9">
    <property type="entry name" value="ALDO-KETO REDUCTASE"/>
    <property type="match status" value="1"/>
</dbReference>
<organism evidence="7 8">
    <name type="scientific">Polysphondylium violaceum</name>
    <dbReference type="NCBI Taxonomy" id="133409"/>
    <lineage>
        <taxon>Eukaryota</taxon>
        <taxon>Amoebozoa</taxon>
        <taxon>Evosea</taxon>
        <taxon>Eumycetozoa</taxon>
        <taxon>Dictyostelia</taxon>
        <taxon>Dictyosteliales</taxon>
        <taxon>Dictyosteliaceae</taxon>
        <taxon>Polysphondylium</taxon>
    </lineage>
</organism>
<evidence type="ECO:0000313" key="8">
    <source>
        <dbReference type="Proteomes" id="UP000695562"/>
    </source>
</evidence>
<feature type="binding site" evidence="4">
    <location>
        <position position="114"/>
    </location>
    <ligand>
        <name>substrate</name>
    </ligand>
</feature>
<keyword evidence="2" id="KW-0560">Oxidoreductase</keyword>
<dbReference type="Pfam" id="PF00248">
    <property type="entry name" value="Aldo_ket_red"/>
    <property type="match status" value="1"/>
</dbReference>
<feature type="active site" description="Proton donor" evidence="3">
    <location>
        <position position="53"/>
    </location>
</feature>
<dbReference type="Gene3D" id="3.20.20.100">
    <property type="entry name" value="NADP-dependent oxidoreductase domain"/>
    <property type="match status" value="1"/>
</dbReference>
<dbReference type="InterPro" id="IPR023210">
    <property type="entry name" value="NADP_OxRdtase_dom"/>
</dbReference>
<dbReference type="PROSITE" id="PS00063">
    <property type="entry name" value="ALDOKETO_REDUCTASE_3"/>
    <property type="match status" value="1"/>
</dbReference>
<proteinExistence type="inferred from homology"/>
<dbReference type="InterPro" id="IPR018170">
    <property type="entry name" value="Aldo/ket_reductase_CS"/>
</dbReference>
<protein>
    <recommendedName>
        <fullName evidence="6">NADP-dependent oxidoreductase domain-containing protein</fullName>
    </recommendedName>
</protein>
<dbReference type="FunFam" id="3.20.20.100:FF:000015">
    <property type="entry name" value="Oxidoreductase, aldo/keto reductase family"/>
    <property type="match status" value="1"/>
</dbReference>
<dbReference type="EMBL" id="AJWJ01000050">
    <property type="protein sequence ID" value="KAF2076741.1"/>
    <property type="molecule type" value="Genomic_DNA"/>
</dbReference>
<dbReference type="InterPro" id="IPR020471">
    <property type="entry name" value="AKR"/>
</dbReference>
<reference evidence="7" key="1">
    <citation type="submission" date="2020-01" db="EMBL/GenBank/DDBJ databases">
        <title>Development of genomics and gene disruption for Polysphondylium violaceum indicates a role for the polyketide synthase stlB in stalk morphogenesis.</title>
        <authorList>
            <person name="Narita B."/>
            <person name="Kawabe Y."/>
            <person name="Kin K."/>
            <person name="Saito T."/>
            <person name="Gibbs R."/>
            <person name="Kuspa A."/>
            <person name="Muzny D."/>
            <person name="Queller D."/>
            <person name="Richards S."/>
            <person name="Strassman J."/>
            <person name="Sucgang R."/>
            <person name="Worley K."/>
            <person name="Schaap P."/>
        </authorList>
    </citation>
    <scope>NUCLEOTIDE SEQUENCE</scope>
    <source>
        <strain evidence="7">QSvi11</strain>
    </source>
</reference>
<feature type="domain" description="NADP-dependent oxidoreductase" evidence="6">
    <location>
        <begin position="27"/>
        <end position="275"/>
    </location>
</feature>
<evidence type="ECO:0000256" key="5">
    <source>
        <dbReference type="PIRSR" id="PIRSR000097-3"/>
    </source>
</evidence>
<comment type="caution">
    <text evidence="7">The sequence shown here is derived from an EMBL/GenBank/DDBJ whole genome shotgun (WGS) entry which is preliminary data.</text>
</comment>
<dbReference type="GO" id="GO:0016491">
    <property type="term" value="F:oxidoreductase activity"/>
    <property type="evidence" value="ECO:0007669"/>
    <property type="project" value="UniProtKB-KW"/>
</dbReference>
<dbReference type="PRINTS" id="PR00069">
    <property type="entry name" value="ALDKETRDTASE"/>
</dbReference>
<sequence length="291" mass="32937">MLRITSTVALNNGVKMPLFGLGTYELQSADMDKIITSAIVDNGYIHIDTASAYRNEEAIGAALKKIFQQGKIKREDIFITSKANTREHGEKAYDACMGSLQRLGIDYLDLYLIHWPGVAGTAIQSPENSKIREQTWRAFEKLYQDKKCRSIGVSNYTVAHLEELISKSSIVPAVNQVEFHPFLYQKELLDFCNKHGIVLEAYASLTRAKKMDDDKITEIAKTLGKTRSQVLLRWAIQKNIPVIPKSSQIDRIKENANIFDFEIPQDIMNQLDSINDGNDPVRICWDPNTIL</sequence>
<evidence type="ECO:0000256" key="2">
    <source>
        <dbReference type="ARBA" id="ARBA00023002"/>
    </source>
</evidence>
<dbReference type="CDD" id="cd19136">
    <property type="entry name" value="AKR_DrGR-like"/>
    <property type="match status" value="1"/>
</dbReference>
<gene>
    <name evidence="7" type="ORF">CYY_001930</name>
</gene>
<comment type="similarity">
    <text evidence="1">Belongs to the aldo/keto reductase family.</text>
</comment>
<dbReference type="PANTHER" id="PTHR43827">
    <property type="entry name" value="2,5-DIKETO-D-GLUCONIC ACID REDUCTASE"/>
    <property type="match status" value="1"/>
</dbReference>
<dbReference type="PIRSF" id="PIRSF000097">
    <property type="entry name" value="AKR"/>
    <property type="match status" value="1"/>
</dbReference>
<evidence type="ECO:0000259" key="6">
    <source>
        <dbReference type="Pfam" id="PF00248"/>
    </source>
</evidence>
<evidence type="ECO:0000313" key="7">
    <source>
        <dbReference type="EMBL" id="KAF2076741.1"/>
    </source>
</evidence>
<evidence type="ECO:0000256" key="4">
    <source>
        <dbReference type="PIRSR" id="PIRSR000097-2"/>
    </source>
</evidence>
<name>A0A8J4UVN6_9MYCE</name>
<dbReference type="OrthoDB" id="416253at2759"/>
<keyword evidence="8" id="KW-1185">Reference proteome</keyword>
<accession>A0A8J4UVN6</accession>
<dbReference type="AlphaFoldDB" id="A0A8J4UVN6"/>
<evidence type="ECO:0000256" key="1">
    <source>
        <dbReference type="ARBA" id="ARBA00007905"/>
    </source>
</evidence>
<dbReference type="InterPro" id="IPR036812">
    <property type="entry name" value="NAD(P)_OxRdtase_dom_sf"/>
</dbReference>